<sequence>MEFPAQGRVVGAQRAVGREGGVRICHDRSAALLVAAIAVAATGPASAHDPHKPELNAWFKSLKNKAGAPCCDGGDGEQARAEWDMGKAGYKVQLKNPQRPDEPGTWFLVPDTVVIQQPNLSGAAMVWWWPSYDIDGTMTPQWRCFIPGPGS</sequence>
<reference evidence="1" key="1">
    <citation type="submission" date="2019-02" db="EMBL/GenBank/DDBJ databases">
        <authorList>
            <person name="Pothier F.J."/>
        </authorList>
    </citation>
    <scope>NUCLEOTIDE SEQUENCE</scope>
    <source>
        <strain evidence="1">CI-1B</strain>
    </source>
</reference>
<proteinExistence type="predicted"/>
<evidence type="ECO:0000313" key="1">
    <source>
        <dbReference type="EMBL" id="VIO75280.1"/>
    </source>
</evidence>
<gene>
    <name evidence="1" type="ORF">CI1B_57810</name>
</gene>
<protein>
    <submittedName>
        <fullName evidence="1">Uncharacterized protein</fullName>
    </submittedName>
</protein>
<dbReference type="EMBL" id="CAADFC020000023">
    <property type="protein sequence ID" value="VIO75280.1"/>
    <property type="molecule type" value="Genomic_DNA"/>
</dbReference>
<organism evidence="1 2">
    <name type="scientific">Bradyrhizobium ivorense</name>
    <dbReference type="NCBI Taxonomy" id="2511166"/>
    <lineage>
        <taxon>Bacteria</taxon>
        <taxon>Pseudomonadati</taxon>
        <taxon>Pseudomonadota</taxon>
        <taxon>Alphaproteobacteria</taxon>
        <taxon>Hyphomicrobiales</taxon>
        <taxon>Nitrobacteraceae</taxon>
        <taxon>Bradyrhizobium</taxon>
    </lineage>
</organism>
<dbReference type="AlphaFoldDB" id="A0A508TLP5"/>
<name>A0A508TLP5_9BRAD</name>
<evidence type="ECO:0000313" key="2">
    <source>
        <dbReference type="Proteomes" id="UP000328092"/>
    </source>
</evidence>
<comment type="caution">
    <text evidence="1">The sequence shown here is derived from an EMBL/GenBank/DDBJ whole genome shotgun (WGS) entry which is preliminary data.</text>
</comment>
<accession>A0A508TLP5</accession>
<keyword evidence="2" id="KW-1185">Reference proteome</keyword>
<dbReference type="Proteomes" id="UP000328092">
    <property type="component" value="Unassembled WGS sequence"/>
</dbReference>